<dbReference type="GO" id="GO:0008664">
    <property type="term" value="F:RNA 2',3'-cyclic 3'-phosphodiesterase activity"/>
    <property type="evidence" value="ECO:0007669"/>
    <property type="project" value="UniProtKB-EC"/>
</dbReference>
<accession>A0A497EU13</accession>
<evidence type="ECO:0000313" key="4">
    <source>
        <dbReference type="EMBL" id="RLE47375.1"/>
    </source>
</evidence>
<dbReference type="InterPro" id="IPR014051">
    <property type="entry name" value="Phosphoesterase_HXTX"/>
</dbReference>
<dbReference type="EMBL" id="QMQX01000148">
    <property type="protein sequence ID" value="RLE50883.1"/>
    <property type="molecule type" value="Genomic_DNA"/>
</dbReference>
<dbReference type="EMBL" id="QMQV01000131">
    <property type="protein sequence ID" value="RLE47375.1"/>
    <property type="molecule type" value="Genomic_DNA"/>
</dbReference>
<keyword evidence="1 2" id="KW-0378">Hydrolase</keyword>
<dbReference type="GO" id="GO:0004113">
    <property type="term" value="F:2',3'-cyclic-nucleotide 3'-phosphodiesterase activity"/>
    <property type="evidence" value="ECO:0007669"/>
    <property type="project" value="InterPro"/>
</dbReference>
<evidence type="ECO:0000259" key="3">
    <source>
        <dbReference type="Pfam" id="PF02834"/>
    </source>
</evidence>
<dbReference type="Gene3D" id="3.90.1140.10">
    <property type="entry name" value="Cyclic phosphodiesterase"/>
    <property type="match status" value="1"/>
</dbReference>
<feature type="short sequence motif" description="HXTX 2" evidence="2">
    <location>
        <begin position="126"/>
        <end position="129"/>
    </location>
</feature>
<name>A0A497EU13_9CREN</name>
<dbReference type="HAMAP" id="MF_01940">
    <property type="entry name" value="RNA_CPDase"/>
    <property type="match status" value="1"/>
</dbReference>
<organism evidence="5 6">
    <name type="scientific">Thermoproteota archaeon</name>
    <dbReference type="NCBI Taxonomy" id="2056631"/>
    <lineage>
        <taxon>Archaea</taxon>
        <taxon>Thermoproteota</taxon>
    </lineage>
</organism>
<dbReference type="Proteomes" id="UP000272051">
    <property type="component" value="Unassembled WGS sequence"/>
</dbReference>
<comment type="similarity">
    <text evidence="2">Belongs to the 2H phosphoesterase superfamily. ThpR family.</text>
</comment>
<evidence type="ECO:0000313" key="6">
    <source>
        <dbReference type="Proteomes" id="UP000272051"/>
    </source>
</evidence>
<dbReference type="AlphaFoldDB" id="A0A497EU13"/>
<dbReference type="Proteomes" id="UP000278475">
    <property type="component" value="Unassembled WGS sequence"/>
</dbReference>
<comment type="caution">
    <text evidence="5">The sequence shown here is derived from an EMBL/GenBank/DDBJ whole genome shotgun (WGS) entry which is preliminary data.</text>
</comment>
<evidence type="ECO:0000313" key="5">
    <source>
        <dbReference type="EMBL" id="RLE50883.1"/>
    </source>
</evidence>
<dbReference type="InterPro" id="IPR004175">
    <property type="entry name" value="RNA_CPDase"/>
</dbReference>
<comment type="function">
    <text evidence="2">Hydrolyzes RNA 2',3'-cyclic phosphodiester to an RNA 2'-phosphomonoester.</text>
</comment>
<dbReference type="NCBIfam" id="TIGR02258">
    <property type="entry name" value="2_5_ligase"/>
    <property type="match status" value="1"/>
</dbReference>
<dbReference type="SUPFAM" id="SSF55144">
    <property type="entry name" value="LigT-like"/>
    <property type="match status" value="1"/>
</dbReference>
<dbReference type="PANTHER" id="PTHR35561:SF1">
    <property type="entry name" value="RNA 2',3'-CYCLIC PHOSPHODIESTERASE"/>
    <property type="match status" value="1"/>
</dbReference>
<feature type="active site" description="Proton acceptor" evidence="2">
    <location>
        <position position="126"/>
    </location>
</feature>
<dbReference type="InterPro" id="IPR009097">
    <property type="entry name" value="Cyclic_Pdiesterase"/>
</dbReference>
<dbReference type="EC" id="3.1.4.58" evidence="2"/>
<evidence type="ECO:0000313" key="7">
    <source>
        <dbReference type="Proteomes" id="UP000278475"/>
    </source>
</evidence>
<dbReference type="PANTHER" id="PTHR35561">
    <property type="entry name" value="RNA 2',3'-CYCLIC PHOSPHODIESTERASE"/>
    <property type="match status" value="1"/>
</dbReference>
<feature type="domain" description="Phosphoesterase HXTX" evidence="3">
    <location>
        <begin position="93"/>
        <end position="175"/>
    </location>
</feature>
<protein>
    <recommendedName>
        <fullName evidence="2">RNA 2',3'-cyclic phosphodiesterase</fullName>
        <shortName evidence="2">RNA 2',3'-CPDase</shortName>
        <ecNumber evidence="2">3.1.4.58</ecNumber>
    </recommendedName>
</protein>
<reference evidence="6 7" key="1">
    <citation type="submission" date="2018-06" db="EMBL/GenBank/DDBJ databases">
        <title>Extensive metabolic versatility and redundancy in microbially diverse, dynamic hydrothermal sediments.</title>
        <authorList>
            <person name="Dombrowski N."/>
            <person name="Teske A."/>
            <person name="Baker B.J."/>
        </authorList>
    </citation>
    <scope>NUCLEOTIDE SEQUENCE [LARGE SCALE GENOMIC DNA]</scope>
    <source>
        <strain evidence="5">B34_G17</strain>
        <strain evidence="4">B66_G16</strain>
    </source>
</reference>
<sequence>MHRAFLAIDVDKPDVVERIVNIQQALLESKADLKLVERENFHITLQFLGDISDAMVEEVYRVMKGVKAKPFTLSLMGIGAFPSVSSPRVIWIGAEKGAREVEEIYRQLETGLRKLGFRPDKEFTPHLTIARVKSGRNRDALLKVITRLSDVEVGEVEVRSIRLKKSVLTSSGPIYSTLREVLLGRE</sequence>
<evidence type="ECO:0000256" key="1">
    <source>
        <dbReference type="ARBA" id="ARBA00022801"/>
    </source>
</evidence>
<feature type="domain" description="Phosphoesterase HXTX" evidence="3">
    <location>
        <begin position="12"/>
        <end position="91"/>
    </location>
</feature>
<evidence type="ECO:0000256" key="2">
    <source>
        <dbReference type="HAMAP-Rule" id="MF_01940"/>
    </source>
</evidence>
<proteinExistence type="inferred from homology"/>
<dbReference type="Pfam" id="PF02834">
    <property type="entry name" value="LigT_PEase"/>
    <property type="match status" value="2"/>
</dbReference>
<feature type="active site" description="Proton donor" evidence="2">
    <location>
        <position position="42"/>
    </location>
</feature>
<comment type="catalytic activity">
    <reaction evidence="2">
        <text>a 3'-end 2',3'-cyclophospho-ribonucleotide-RNA + H2O = a 3'-end 2'-phospho-ribonucleotide-RNA + H(+)</text>
        <dbReference type="Rhea" id="RHEA:11828"/>
        <dbReference type="Rhea" id="RHEA-COMP:10464"/>
        <dbReference type="Rhea" id="RHEA-COMP:17353"/>
        <dbReference type="ChEBI" id="CHEBI:15377"/>
        <dbReference type="ChEBI" id="CHEBI:15378"/>
        <dbReference type="ChEBI" id="CHEBI:83064"/>
        <dbReference type="ChEBI" id="CHEBI:173113"/>
        <dbReference type="EC" id="3.1.4.58"/>
    </reaction>
</comment>
<feature type="short sequence motif" description="HXTX 1" evidence="2">
    <location>
        <begin position="42"/>
        <end position="45"/>
    </location>
</feature>
<gene>
    <name evidence="5" type="primary">thpR</name>
    <name evidence="4" type="ORF">DRJ31_08935</name>
    <name evidence="5" type="ORF">DRJ33_06915</name>
</gene>